<dbReference type="Gene3D" id="1.10.287.470">
    <property type="entry name" value="Helix hairpin bin"/>
    <property type="match status" value="1"/>
</dbReference>
<dbReference type="Gene3D" id="2.40.50.100">
    <property type="match status" value="1"/>
</dbReference>
<name>Q480Y9_COLP3</name>
<evidence type="ECO:0000259" key="2">
    <source>
        <dbReference type="Pfam" id="PF25989"/>
    </source>
</evidence>
<dbReference type="NCBIfam" id="TIGR01730">
    <property type="entry name" value="RND_mfp"/>
    <property type="match status" value="1"/>
</dbReference>
<reference evidence="3" key="1">
    <citation type="journal article" date="2005" name="Proc. Natl. Acad. Sci. U.S.A.">
        <title>The psychrophilic lifestyle as revealed by the genome sequence of Colwellia psychrerythraea 34H through genomic and proteomic analyses.</title>
        <authorList>
            <person name="Methe B.A."/>
            <person name="Nelson K.E."/>
            <person name="Deming J.W."/>
            <person name="Momen B."/>
            <person name="Melamud E."/>
            <person name="Zhang X."/>
            <person name="Moult J."/>
            <person name="Madupu R."/>
            <person name="Nelson W.C."/>
            <person name="Dodson R.J."/>
            <person name="Brinkac L.M."/>
            <person name="Daugherty S.C."/>
            <person name="Durkin A.S."/>
            <person name="DeBoy R.T."/>
            <person name="Kolonay J.F."/>
            <person name="Sullivan S.A."/>
            <person name="Zhou L."/>
            <person name="Davidsen T.M."/>
            <person name="Wu M."/>
            <person name="Huston A.L."/>
            <person name="Lewis M."/>
            <person name="Weaver B."/>
            <person name="Weidman J.F."/>
            <person name="Khouri H."/>
            <person name="Utterback T.R."/>
            <person name="Feldblyum T.V."/>
            <person name="Fraser C.M."/>
        </authorList>
    </citation>
    <scope>NUCLEOTIDE SEQUENCE [LARGE SCALE GENOMIC DNA]</scope>
    <source>
        <strain evidence="3">34H</strain>
    </source>
</reference>
<protein>
    <submittedName>
        <fullName evidence="3">Efflux transporter, RND family, MFP subunit, AcrA/E family</fullName>
    </submittedName>
</protein>
<gene>
    <name evidence="3" type="ordered locus">CPS_2666</name>
</gene>
<dbReference type="STRING" id="167879.CPS_2666"/>
<comment type="similarity">
    <text evidence="1">Belongs to the membrane fusion protein (MFP) (TC 8.A.1) family.</text>
</comment>
<evidence type="ECO:0000313" key="4">
    <source>
        <dbReference type="Proteomes" id="UP000000547"/>
    </source>
</evidence>
<organism evidence="3 4">
    <name type="scientific">Colwellia psychrerythraea (strain 34H / ATCC BAA-681)</name>
    <name type="common">Vibrio psychroerythus</name>
    <dbReference type="NCBI Taxonomy" id="167879"/>
    <lineage>
        <taxon>Bacteria</taxon>
        <taxon>Pseudomonadati</taxon>
        <taxon>Pseudomonadota</taxon>
        <taxon>Gammaproteobacteria</taxon>
        <taxon>Alteromonadales</taxon>
        <taxon>Colwelliaceae</taxon>
        <taxon>Colwellia</taxon>
    </lineage>
</organism>
<dbReference type="KEGG" id="cps:CPS_2666"/>
<dbReference type="Gene3D" id="2.40.420.20">
    <property type="match status" value="1"/>
</dbReference>
<sequence>MLKINQVKLTQVNLAQINTAKVNTIPAKVVHKMMKKVVITTLIAMNLMQVSFAADVVEKNETKVVAKPVKVAPVLNMPMAAKTELNATLYSRSHIPITASLNARVDYLVEPGDFVAQGDKLAGMDLLPIQLRQAEQKAQISRARINVAYIKNELSRLQALSKTQAVSQFKLDQMRSEHDLAAADLEIAQLKLAQINEQLSRAIITAPFAGIITERLIRVGSEVNRGDILLRLLDTEHLEARLYIPIKYLAFINKGDKLSMSASDQKTLAAVTAKIPRADPRSQTFEVRLNIPKAFNKHWAAGQLVSVSVPTQKATASLTVPRDALILRKSGSYVIKVNADNTVSRLAVVVGKGNKERVAITGSLKHGDNVAIRGAERLADGDKVVIQ</sequence>
<dbReference type="GO" id="GO:1990281">
    <property type="term" value="C:efflux pump complex"/>
    <property type="evidence" value="ECO:0007669"/>
    <property type="project" value="TreeGrafter"/>
</dbReference>
<dbReference type="EMBL" id="CP000083">
    <property type="protein sequence ID" value="AAZ27725.1"/>
    <property type="molecule type" value="Genomic_DNA"/>
</dbReference>
<accession>Q480Y9</accession>
<evidence type="ECO:0000256" key="1">
    <source>
        <dbReference type="ARBA" id="ARBA00009477"/>
    </source>
</evidence>
<dbReference type="SMR" id="Q480Y9"/>
<dbReference type="Pfam" id="PF25989">
    <property type="entry name" value="YknX_C"/>
    <property type="match status" value="1"/>
</dbReference>
<dbReference type="InterPro" id="IPR058637">
    <property type="entry name" value="YknX-like_C"/>
</dbReference>
<dbReference type="GO" id="GO:0015562">
    <property type="term" value="F:efflux transmembrane transporter activity"/>
    <property type="evidence" value="ECO:0007669"/>
    <property type="project" value="TreeGrafter"/>
</dbReference>
<dbReference type="eggNOG" id="COG0845">
    <property type="taxonomic scope" value="Bacteria"/>
</dbReference>
<proteinExistence type="inferred from homology"/>
<dbReference type="RefSeq" id="WP_011043474.1">
    <property type="nucleotide sequence ID" value="NC_003910.7"/>
</dbReference>
<feature type="domain" description="YknX-like C-terminal permuted SH3-like" evidence="2">
    <location>
        <begin position="318"/>
        <end position="385"/>
    </location>
</feature>
<dbReference type="PANTHER" id="PTHR30469:SF15">
    <property type="entry name" value="HLYD FAMILY OF SECRETION PROTEINS"/>
    <property type="match status" value="1"/>
</dbReference>
<dbReference type="Proteomes" id="UP000000547">
    <property type="component" value="Chromosome"/>
</dbReference>
<dbReference type="HOGENOM" id="CLU_018816_1_4_6"/>
<dbReference type="Gene3D" id="2.40.30.170">
    <property type="match status" value="1"/>
</dbReference>
<dbReference type="SUPFAM" id="SSF111369">
    <property type="entry name" value="HlyD-like secretion proteins"/>
    <property type="match status" value="1"/>
</dbReference>
<dbReference type="PANTHER" id="PTHR30469">
    <property type="entry name" value="MULTIDRUG RESISTANCE PROTEIN MDTA"/>
    <property type="match status" value="1"/>
</dbReference>
<dbReference type="InterPro" id="IPR006143">
    <property type="entry name" value="RND_pump_MFP"/>
</dbReference>
<dbReference type="DNASU" id="3521984"/>
<dbReference type="AlphaFoldDB" id="Q480Y9"/>
<evidence type="ECO:0000313" key="3">
    <source>
        <dbReference type="EMBL" id="AAZ27725.1"/>
    </source>
</evidence>